<evidence type="ECO:0000256" key="1">
    <source>
        <dbReference type="SAM" id="MobiDB-lite"/>
    </source>
</evidence>
<proteinExistence type="predicted"/>
<protein>
    <recommendedName>
        <fullName evidence="4">Secreted protein</fullName>
    </recommendedName>
</protein>
<gene>
    <name evidence="2" type="ORF">ACFSL4_07590</name>
</gene>
<dbReference type="RefSeq" id="WP_381079860.1">
    <property type="nucleotide sequence ID" value="NZ_JBHUDX010000019.1"/>
</dbReference>
<reference evidence="3" key="1">
    <citation type="journal article" date="2019" name="Int. J. Syst. Evol. Microbiol.">
        <title>The Global Catalogue of Microorganisms (GCM) 10K type strain sequencing project: providing services to taxonomists for standard genome sequencing and annotation.</title>
        <authorList>
            <consortium name="The Broad Institute Genomics Platform"/>
            <consortium name="The Broad Institute Genome Sequencing Center for Infectious Disease"/>
            <person name="Wu L."/>
            <person name="Ma J."/>
        </authorList>
    </citation>
    <scope>NUCLEOTIDE SEQUENCE [LARGE SCALE GENOMIC DNA]</scope>
    <source>
        <strain evidence="3">CGMCC 1.12470</strain>
    </source>
</reference>
<evidence type="ECO:0008006" key="4">
    <source>
        <dbReference type="Google" id="ProtNLM"/>
    </source>
</evidence>
<keyword evidence="3" id="KW-1185">Reference proteome</keyword>
<dbReference type="Proteomes" id="UP001597261">
    <property type="component" value="Unassembled WGS sequence"/>
</dbReference>
<accession>A0ABW4IL88</accession>
<name>A0ABW4IL88_9ACTN</name>
<feature type="region of interest" description="Disordered" evidence="1">
    <location>
        <begin position="36"/>
        <end position="102"/>
    </location>
</feature>
<dbReference type="EMBL" id="JBHUDX010000019">
    <property type="protein sequence ID" value="MFD1658082.1"/>
    <property type="molecule type" value="Genomic_DNA"/>
</dbReference>
<evidence type="ECO:0000313" key="3">
    <source>
        <dbReference type="Proteomes" id="UP001597261"/>
    </source>
</evidence>
<evidence type="ECO:0000313" key="2">
    <source>
        <dbReference type="EMBL" id="MFD1658082.1"/>
    </source>
</evidence>
<organism evidence="2 3">
    <name type="scientific">Streptomyces caeni</name>
    <dbReference type="NCBI Taxonomy" id="2307231"/>
    <lineage>
        <taxon>Bacteria</taxon>
        <taxon>Bacillati</taxon>
        <taxon>Actinomycetota</taxon>
        <taxon>Actinomycetes</taxon>
        <taxon>Kitasatosporales</taxon>
        <taxon>Streptomycetaceae</taxon>
        <taxon>Streptomyces</taxon>
    </lineage>
</organism>
<feature type="compositionally biased region" description="Low complexity" evidence="1">
    <location>
        <begin position="36"/>
        <end position="46"/>
    </location>
</feature>
<sequence length="114" mass="11761">MSPAPHDPRTVRRYAWLRVLVALVALLAVGAHTEAVPAPAASASASTGTCDAEHDVLDAALRPTAPQGQGGVTPQRPGPRTGDVPPEPAPPSRTPVRPPHSPALRALHTVVLLC</sequence>
<feature type="compositionally biased region" description="Pro residues" evidence="1">
    <location>
        <begin position="85"/>
        <end position="101"/>
    </location>
</feature>
<comment type="caution">
    <text evidence="2">The sequence shown here is derived from an EMBL/GenBank/DDBJ whole genome shotgun (WGS) entry which is preliminary data.</text>
</comment>